<dbReference type="PANTHER" id="PTHR47926:SF355">
    <property type="entry name" value="DYW DOMAIN-CONTAINING PROTEIN"/>
    <property type="match status" value="1"/>
</dbReference>
<reference evidence="5" key="1">
    <citation type="journal article" date="2013" name="Science">
        <title>The Amborella genome and the evolution of flowering plants.</title>
        <authorList>
            <consortium name="Amborella Genome Project"/>
        </authorList>
    </citation>
    <scope>NUCLEOTIDE SEQUENCE [LARGE SCALE GENOMIC DNA]</scope>
</reference>
<dbReference type="OMA" id="FYQMRES"/>
<dbReference type="Gene3D" id="1.25.40.10">
    <property type="entry name" value="Tetratricopeptide repeat domain"/>
    <property type="match status" value="2"/>
</dbReference>
<evidence type="ECO:0000256" key="2">
    <source>
        <dbReference type="PROSITE-ProRule" id="PRU00708"/>
    </source>
</evidence>
<feature type="repeat" description="PPR" evidence="2">
    <location>
        <begin position="273"/>
        <end position="307"/>
    </location>
</feature>
<dbReference type="InterPro" id="IPR046960">
    <property type="entry name" value="PPR_At4g14850-like_plant"/>
</dbReference>
<dbReference type="Proteomes" id="UP000017836">
    <property type="component" value="Unassembled WGS sequence"/>
</dbReference>
<dbReference type="InterPro" id="IPR046849">
    <property type="entry name" value="E2_motif"/>
</dbReference>
<dbReference type="OrthoDB" id="185373at2759"/>
<dbReference type="Gramene" id="ERN06656">
    <property type="protein sequence ID" value="ERN06656"/>
    <property type="gene ID" value="AMTR_s00058p00187000"/>
</dbReference>
<dbReference type="eggNOG" id="KOG4197">
    <property type="taxonomic scope" value="Eukaryota"/>
</dbReference>
<dbReference type="InterPro" id="IPR046848">
    <property type="entry name" value="E_motif"/>
</dbReference>
<keyword evidence="5" id="KW-1185">Reference proteome</keyword>
<dbReference type="SUPFAM" id="SSF48452">
    <property type="entry name" value="TPR-like"/>
    <property type="match status" value="1"/>
</dbReference>
<feature type="domain" description="DYW" evidence="3">
    <location>
        <begin position="488"/>
        <end position="580"/>
    </location>
</feature>
<dbReference type="Pfam" id="PF14432">
    <property type="entry name" value="DYW_deaminase"/>
    <property type="match status" value="1"/>
</dbReference>
<dbReference type="HOGENOM" id="CLU_002706_37_2_1"/>
<dbReference type="EMBL" id="KI393888">
    <property type="protein sequence ID" value="ERN06656.1"/>
    <property type="molecule type" value="Genomic_DNA"/>
</dbReference>
<feature type="repeat" description="PPR" evidence="2">
    <location>
        <begin position="172"/>
        <end position="206"/>
    </location>
</feature>
<dbReference type="InterPro" id="IPR011990">
    <property type="entry name" value="TPR-like_helical_dom_sf"/>
</dbReference>
<dbReference type="GO" id="GO:0008270">
    <property type="term" value="F:zinc ion binding"/>
    <property type="evidence" value="ECO:0007669"/>
    <property type="project" value="InterPro"/>
</dbReference>
<dbReference type="AlphaFoldDB" id="W1PGA7"/>
<evidence type="ECO:0000259" key="3">
    <source>
        <dbReference type="Pfam" id="PF14432"/>
    </source>
</evidence>
<dbReference type="GO" id="GO:0009451">
    <property type="term" value="P:RNA modification"/>
    <property type="evidence" value="ECO:0000318"/>
    <property type="project" value="GO_Central"/>
</dbReference>
<dbReference type="PANTHER" id="PTHR47926">
    <property type="entry name" value="PENTATRICOPEPTIDE REPEAT-CONTAINING PROTEIN"/>
    <property type="match status" value="1"/>
</dbReference>
<evidence type="ECO:0000256" key="1">
    <source>
        <dbReference type="ARBA" id="ARBA00022737"/>
    </source>
</evidence>
<dbReference type="InterPro" id="IPR032867">
    <property type="entry name" value="DYW_dom"/>
</dbReference>
<name>W1PGA7_AMBTC</name>
<sequence>MSHHSPTYLALLKANTNLKQLKQVHGHIITTTSSLYPQSTPLLTKLLSLYTFSGSIYHSLHIFNSIQNPDKFLYNSFIRASAHCNFPHHALLLLSLMLNSGFSLCTFSLTSAIKACSDLSAASQTGREIHARAVLAGFGPDLYVQTALVTMYAKSNDLETSRKVFDHMTLKSVTTWNAMISGYEQNGWSVEALSMLRLMRSACVAPDSATLVSALSACAQIGALDMGESLESETHATIHNPGVELHTAILTMYGRCGKVDKAREVFEMIHNPNVVSYTALISAYGMHGQGEEAVHAFERMKAHGVHPNAVTLTAVLSACAHSGLVYEGLEAYDSMTKCYGMKPSVEHRVAMVDLLGRNGFLKEAARFIESIPGEPQPPVLTAMIGACMVHKRFDMGVEFAKRLLSLEPDNPAHYVLLSNLYAASGRADRVEMVRSMMTERGLKKQPGFSSIEVKGEVHVFWNGDKSHPSSERIYEELEELVRRIRKVGYEPETGAVLHEMEDEEKEYALRFHSEKLAIVYGLMSSREGEEIRVVKNLRMCEDCHSAIKLISKVVGREILVRDKLRFHHFRDGACSCRDCW</sequence>
<keyword evidence="1" id="KW-0677">Repeat</keyword>
<dbReference type="FunFam" id="1.25.40.10:FF:000090">
    <property type="entry name" value="Pentatricopeptide repeat-containing protein, chloroplastic"/>
    <property type="match status" value="1"/>
</dbReference>
<protein>
    <recommendedName>
        <fullName evidence="3">DYW domain-containing protein</fullName>
    </recommendedName>
</protein>
<evidence type="ECO:0000313" key="5">
    <source>
        <dbReference type="Proteomes" id="UP000017836"/>
    </source>
</evidence>
<dbReference type="Pfam" id="PF20430">
    <property type="entry name" value="Eplus_motif"/>
    <property type="match status" value="1"/>
</dbReference>
<dbReference type="Pfam" id="PF01535">
    <property type="entry name" value="PPR"/>
    <property type="match status" value="4"/>
</dbReference>
<dbReference type="Pfam" id="PF20431">
    <property type="entry name" value="E_motif"/>
    <property type="match status" value="1"/>
</dbReference>
<dbReference type="GO" id="GO:0003723">
    <property type="term" value="F:RNA binding"/>
    <property type="evidence" value="ECO:0000318"/>
    <property type="project" value="GO_Central"/>
</dbReference>
<proteinExistence type="predicted"/>
<accession>W1PGA7</accession>
<dbReference type="FunFam" id="1.25.40.10:FF:000344">
    <property type="entry name" value="Pentatricopeptide repeat-containing protein"/>
    <property type="match status" value="1"/>
</dbReference>
<organism evidence="4 5">
    <name type="scientific">Amborella trichopoda</name>
    <dbReference type="NCBI Taxonomy" id="13333"/>
    <lineage>
        <taxon>Eukaryota</taxon>
        <taxon>Viridiplantae</taxon>
        <taxon>Streptophyta</taxon>
        <taxon>Embryophyta</taxon>
        <taxon>Tracheophyta</taxon>
        <taxon>Spermatophyta</taxon>
        <taxon>Magnoliopsida</taxon>
        <taxon>Amborellales</taxon>
        <taxon>Amborellaceae</taxon>
        <taxon>Amborella</taxon>
    </lineage>
</organism>
<gene>
    <name evidence="4" type="ORF">AMTR_s00058p00187000</name>
</gene>
<evidence type="ECO:0000313" key="4">
    <source>
        <dbReference type="EMBL" id="ERN06656.1"/>
    </source>
</evidence>
<dbReference type="PROSITE" id="PS51375">
    <property type="entry name" value="PPR"/>
    <property type="match status" value="2"/>
</dbReference>
<dbReference type="InterPro" id="IPR002885">
    <property type="entry name" value="PPR_rpt"/>
</dbReference>
<dbReference type="Pfam" id="PF13041">
    <property type="entry name" value="PPR_2"/>
    <property type="match status" value="1"/>
</dbReference>
<dbReference type="NCBIfam" id="TIGR00756">
    <property type="entry name" value="PPR"/>
    <property type="match status" value="2"/>
</dbReference>